<gene>
    <name evidence="2" type="ORF">JCR33_09160</name>
</gene>
<dbReference type="Pfam" id="PF00561">
    <property type="entry name" value="Abhydrolase_1"/>
    <property type="match status" value="1"/>
</dbReference>
<reference evidence="2" key="1">
    <citation type="submission" date="2020-12" db="EMBL/GenBank/DDBJ databases">
        <title>Bacterial taxonomy.</title>
        <authorList>
            <person name="Pan X."/>
        </authorList>
    </citation>
    <scope>NUCLEOTIDE SEQUENCE</scope>
    <source>
        <strain evidence="2">B2012</strain>
    </source>
</reference>
<evidence type="ECO:0000259" key="1">
    <source>
        <dbReference type="Pfam" id="PF00561"/>
    </source>
</evidence>
<evidence type="ECO:0000313" key="3">
    <source>
        <dbReference type="Proteomes" id="UP000609531"/>
    </source>
</evidence>
<keyword evidence="2" id="KW-0378">Hydrolase</keyword>
<feature type="domain" description="AB hydrolase-1" evidence="1">
    <location>
        <begin position="23"/>
        <end position="246"/>
    </location>
</feature>
<protein>
    <submittedName>
        <fullName evidence="2">Alpha/beta fold hydrolase</fullName>
    </submittedName>
</protein>
<dbReference type="RefSeq" id="WP_198881746.1">
    <property type="nucleotide sequence ID" value="NZ_JAEKJA010000006.1"/>
</dbReference>
<dbReference type="PANTHER" id="PTHR43433">
    <property type="entry name" value="HYDROLASE, ALPHA/BETA FOLD FAMILY PROTEIN"/>
    <property type="match status" value="1"/>
</dbReference>
<dbReference type="Proteomes" id="UP000609531">
    <property type="component" value="Unassembled WGS sequence"/>
</dbReference>
<keyword evidence="3" id="KW-1185">Reference proteome</keyword>
<dbReference type="EMBL" id="JAEKJA010000006">
    <property type="protein sequence ID" value="MBJ3775853.1"/>
    <property type="molecule type" value="Genomic_DNA"/>
</dbReference>
<dbReference type="InterPro" id="IPR029058">
    <property type="entry name" value="AB_hydrolase_fold"/>
</dbReference>
<sequence length="265" mass="27401">MTAFGVTTDDGAHLLAAREGAGPPLVLVSGLGGTAAFWRPVVAALAGEAEVITFSQRGIAGSGLGSHPVTIDRLADDVAAVMAAAGVARATVIGHSTGGCMVQALARRAPERVARLGLSGTWLAPSRFMTALFTTRRRILASDPDAYAALAALSSYPPGWLEENFATYEAAVDTAPRCASARRVVDERIGALLSFDGRSGLDALAMPALIIGAQDDMVVPAFLQRGLAAALPHARFVMLSGGGHFFPRTRTADFADAVRALMASD</sequence>
<evidence type="ECO:0000313" key="2">
    <source>
        <dbReference type="EMBL" id="MBJ3775853.1"/>
    </source>
</evidence>
<dbReference type="SUPFAM" id="SSF53474">
    <property type="entry name" value="alpha/beta-Hydrolases"/>
    <property type="match status" value="1"/>
</dbReference>
<organism evidence="2 3">
    <name type="scientific">Acuticoccus mangrovi</name>
    <dbReference type="NCBI Taxonomy" id="2796142"/>
    <lineage>
        <taxon>Bacteria</taxon>
        <taxon>Pseudomonadati</taxon>
        <taxon>Pseudomonadota</taxon>
        <taxon>Alphaproteobacteria</taxon>
        <taxon>Hyphomicrobiales</taxon>
        <taxon>Amorphaceae</taxon>
        <taxon>Acuticoccus</taxon>
    </lineage>
</organism>
<dbReference type="GO" id="GO:0016787">
    <property type="term" value="F:hydrolase activity"/>
    <property type="evidence" value="ECO:0007669"/>
    <property type="project" value="UniProtKB-KW"/>
</dbReference>
<dbReference type="PANTHER" id="PTHR43433:SF5">
    <property type="entry name" value="AB HYDROLASE-1 DOMAIN-CONTAINING PROTEIN"/>
    <property type="match status" value="1"/>
</dbReference>
<dbReference type="InterPro" id="IPR000073">
    <property type="entry name" value="AB_hydrolase_1"/>
</dbReference>
<dbReference type="Gene3D" id="3.40.50.1820">
    <property type="entry name" value="alpha/beta hydrolase"/>
    <property type="match status" value="1"/>
</dbReference>
<name>A0A934INX5_9HYPH</name>
<proteinExistence type="predicted"/>
<dbReference type="PRINTS" id="PR00111">
    <property type="entry name" value="ABHYDROLASE"/>
</dbReference>
<comment type="caution">
    <text evidence="2">The sequence shown here is derived from an EMBL/GenBank/DDBJ whole genome shotgun (WGS) entry which is preliminary data.</text>
</comment>
<dbReference type="AlphaFoldDB" id="A0A934INX5"/>
<accession>A0A934INX5</accession>
<dbReference type="InterPro" id="IPR050471">
    <property type="entry name" value="AB_hydrolase"/>
</dbReference>